<dbReference type="EMBL" id="SRZC01000006">
    <property type="protein sequence ID" value="TGX83031.1"/>
    <property type="molecule type" value="Genomic_DNA"/>
</dbReference>
<accession>A0AC61QS13</accession>
<organism evidence="1 2">
    <name type="scientific">Palleniella muris</name>
    <dbReference type="NCBI Taxonomy" id="3038145"/>
    <lineage>
        <taxon>Bacteria</taxon>
        <taxon>Pseudomonadati</taxon>
        <taxon>Bacteroidota</taxon>
        <taxon>Bacteroidia</taxon>
        <taxon>Bacteroidales</taxon>
        <taxon>Prevotellaceae</taxon>
        <taxon>Palleniella</taxon>
    </lineage>
</organism>
<evidence type="ECO:0000313" key="2">
    <source>
        <dbReference type="Proteomes" id="UP000308886"/>
    </source>
</evidence>
<dbReference type="Proteomes" id="UP000308886">
    <property type="component" value="Unassembled WGS sequence"/>
</dbReference>
<comment type="caution">
    <text evidence="1">The sequence shown here is derived from an EMBL/GenBank/DDBJ whole genome shotgun (WGS) entry which is preliminary data.</text>
</comment>
<sequence>MKQRRNIVPIVLCLLFACEAVLFPLSWIASTIWQESGIMSLLSPDGIRWFVGNHARLLSTPYLVWLLLAGISAGIVKDSGILHPKKGWTLQVTLFVLVVMLSAIGLLSFSPHAILLSATGNLLDSSFSAGIVPALCFVACCCALTYGTLESRYATLNHIYTAALRGINMAAPYILLYLFTAQLYFTLQYILP</sequence>
<evidence type="ECO:0000313" key="1">
    <source>
        <dbReference type="EMBL" id="TGX83031.1"/>
    </source>
</evidence>
<keyword evidence="2" id="KW-1185">Reference proteome</keyword>
<gene>
    <name evidence="1" type="ORF">E5358_05080</name>
</gene>
<name>A0AC61QS13_9BACT</name>
<protein>
    <submittedName>
        <fullName evidence="1">Uncharacterized protein</fullName>
    </submittedName>
</protein>
<reference evidence="1" key="1">
    <citation type="submission" date="2019-04" db="EMBL/GenBank/DDBJ databases">
        <title>Microbes associate with the intestines of laboratory mice.</title>
        <authorList>
            <person name="Navarre W."/>
            <person name="Wong E."/>
            <person name="Huang K."/>
            <person name="Tropini C."/>
            <person name="Ng K."/>
            <person name="Yu B."/>
        </authorList>
    </citation>
    <scope>NUCLEOTIDE SEQUENCE</scope>
    <source>
        <strain evidence="1">NM73_A23</strain>
    </source>
</reference>
<proteinExistence type="predicted"/>